<protein>
    <submittedName>
        <fullName evidence="1">Uncharacterized protein</fullName>
    </submittedName>
</protein>
<name>A0A3M7PW91_BRAPC</name>
<organism evidence="1 2">
    <name type="scientific">Brachionus plicatilis</name>
    <name type="common">Marine rotifer</name>
    <name type="synonym">Brachionus muelleri</name>
    <dbReference type="NCBI Taxonomy" id="10195"/>
    <lineage>
        <taxon>Eukaryota</taxon>
        <taxon>Metazoa</taxon>
        <taxon>Spiralia</taxon>
        <taxon>Gnathifera</taxon>
        <taxon>Rotifera</taxon>
        <taxon>Eurotatoria</taxon>
        <taxon>Monogononta</taxon>
        <taxon>Pseudotrocha</taxon>
        <taxon>Ploima</taxon>
        <taxon>Brachionidae</taxon>
        <taxon>Brachionus</taxon>
    </lineage>
</organism>
<reference evidence="1 2" key="1">
    <citation type="journal article" date="2018" name="Sci. Rep.">
        <title>Genomic signatures of local adaptation to the degree of environmental predictability in rotifers.</title>
        <authorList>
            <person name="Franch-Gras L."/>
            <person name="Hahn C."/>
            <person name="Garcia-Roger E.M."/>
            <person name="Carmona M.J."/>
            <person name="Serra M."/>
            <person name="Gomez A."/>
        </authorList>
    </citation>
    <scope>NUCLEOTIDE SEQUENCE [LARGE SCALE GENOMIC DNA]</scope>
    <source>
        <strain evidence="1">HYR1</strain>
    </source>
</reference>
<proteinExistence type="predicted"/>
<accession>A0A3M7PW91</accession>
<dbReference type="Proteomes" id="UP000276133">
    <property type="component" value="Unassembled WGS sequence"/>
</dbReference>
<dbReference type="EMBL" id="REGN01008505">
    <property type="protein sequence ID" value="RNA03436.1"/>
    <property type="molecule type" value="Genomic_DNA"/>
</dbReference>
<keyword evidence="2" id="KW-1185">Reference proteome</keyword>
<comment type="caution">
    <text evidence="1">The sequence shown here is derived from an EMBL/GenBank/DDBJ whole genome shotgun (WGS) entry which is preliminary data.</text>
</comment>
<sequence>MDNVSISLPSGFSVKYKNVFYNRNKFPCPACKTHELAVEECLNMTRNRLVLSIKSFELQKKQYEECLKEFEKYQKDPMQLIDFSHYKIKSEIDLRREEVKVLLNKKIDDYYDDLLNKVYIDKFSKLKEFNEKITDLDCAKKQIDSIKIEQNLDYKKNLNVSKFGLTKSIEEIDVKKNFWRALFESRNKF</sequence>
<dbReference type="AlphaFoldDB" id="A0A3M7PW91"/>
<dbReference type="OrthoDB" id="10214610at2759"/>
<evidence type="ECO:0000313" key="2">
    <source>
        <dbReference type="Proteomes" id="UP000276133"/>
    </source>
</evidence>
<gene>
    <name evidence="1" type="ORF">BpHYR1_011998</name>
</gene>
<evidence type="ECO:0000313" key="1">
    <source>
        <dbReference type="EMBL" id="RNA03436.1"/>
    </source>
</evidence>